<dbReference type="EMBL" id="ATAY01000031">
    <property type="protein sequence ID" value="EPR12044.1"/>
    <property type="molecule type" value="Genomic_DNA"/>
</dbReference>
<accession>U4R362</accession>
<dbReference type="PATRIC" id="fig|1330534.3.peg.1964"/>
<dbReference type="AlphaFoldDB" id="U4R362"/>
<dbReference type="STRING" id="1330534.L323_09835"/>
<organism evidence="1 2">
    <name type="scientific">Ruminiclostridium papyrosolvens C7</name>
    <dbReference type="NCBI Taxonomy" id="1330534"/>
    <lineage>
        <taxon>Bacteria</taxon>
        <taxon>Bacillati</taxon>
        <taxon>Bacillota</taxon>
        <taxon>Clostridia</taxon>
        <taxon>Eubacteriales</taxon>
        <taxon>Oscillospiraceae</taxon>
        <taxon>Ruminiclostridium</taxon>
    </lineage>
</organism>
<reference evidence="1 2" key="1">
    <citation type="journal article" date="2013" name="Genome Announc.">
        <title>Draft Genome Sequence of the Cellulolytic Bacterium Clostridium papyrosolvens C7 (ATCC 700395).</title>
        <authorList>
            <person name="Zepeda V."/>
            <person name="Dassa B."/>
            <person name="Borovok I."/>
            <person name="Lamed R."/>
            <person name="Bayer E.A."/>
            <person name="Cate J.H."/>
        </authorList>
    </citation>
    <scope>NUCLEOTIDE SEQUENCE [LARGE SCALE GENOMIC DNA]</scope>
    <source>
        <strain evidence="1 2">C7</strain>
    </source>
</reference>
<gene>
    <name evidence="1" type="ORF">L323_09835</name>
</gene>
<sequence>MTEFSLKEYRKNPQNAKEKVFFEFLFERFGGLAYDDEEFDSELFTIFDEEHLIESFEYYIAKNHITSQQTAENYITNITTFFDMLSNDYNIKNEIFVNKELYKSFLLKTKYIISKLNETKSKDVATSEQYEVLNYYIDNFLKTLSIEDIYDEINKFYDKKYSKKKVYIKSYNRFVSSIATKLVMKYALANRNIAYLELKDLDLNYKILHVNGFELPLDDQLTNLLQEYIKIREQVLNIHSKQKSTLFIKADGEQYTFISRNEEHVDCTRLFKIMKDCTGGVASDLYASKRILEMLDKRIDMSIVSNLSGRTTDKCQELFVSNLSGGADRLIQFLKQEDEIIPKKVAEKQSDYIRCPFCGREKNAISEEWILVQFEKDGKKYIACKGCKGNNGKFRL</sequence>
<comment type="caution">
    <text evidence="1">The sequence shown here is derived from an EMBL/GenBank/DDBJ whole genome shotgun (WGS) entry which is preliminary data.</text>
</comment>
<evidence type="ECO:0000313" key="1">
    <source>
        <dbReference type="EMBL" id="EPR12044.1"/>
    </source>
</evidence>
<name>U4R362_9FIRM</name>
<dbReference type="OrthoDB" id="2088218at2"/>
<dbReference type="RefSeq" id="WP_020815500.1">
    <property type="nucleotide sequence ID" value="NZ_ATAY01000031.1"/>
</dbReference>
<protein>
    <submittedName>
        <fullName evidence="1">Uncharacterized protein</fullName>
    </submittedName>
</protein>
<proteinExistence type="predicted"/>
<evidence type="ECO:0000313" key="2">
    <source>
        <dbReference type="Proteomes" id="UP000016860"/>
    </source>
</evidence>
<dbReference type="Proteomes" id="UP000016860">
    <property type="component" value="Unassembled WGS sequence"/>
</dbReference>